<dbReference type="SUPFAM" id="SSF46785">
    <property type="entry name" value="Winged helix' DNA-binding domain"/>
    <property type="match status" value="1"/>
</dbReference>
<dbReference type="PROSITE" id="PS50956">
    <property type="entry name" value="HTH_ASNC_2"/>
    <property type="match status" value="1"/>
</dbReference>
<dbReference type="Pfam" id="PF13412">
    <property type="entry name" value="HTH_24"/>
    <property type="match status" value="1"/>
</dbReference>
<dbReference type="GO" id="GO:0043565">
    <property type="term" value="F:sequence-specific DNA binding"/>
    <property type="evidence" value="ECO:0007669"/>
    <property type="project" value="InterPro"/>
</dbReference>
<evidence type="ECO:0000259" key="4">
    <source>
        <dbReference type="PROSITE" id="PS50956"/>
    </source>
</evidence>
<dbReference type="Proteomes" id="UP000218731">
    <property type="component" value="Chromosome 1"/>
</dbReference>
<dbReference type="Pfam" id="PF01037">
    <property type="entry name" value="AsnC_trans_reg"/>
    <property type="match status" value="1"/>
</dbReference>
<evidence type="ECO:0000256" key="2">
    <source>
        <dbReference type="ARBA" id="ARBA00023125"/>
    </source>
</evidence>
<evidence type="ECO:0000256" key="1">
    <source>
        <dbReference type="ARBA" id="ARBA00023015"/>
    </source>
</evidence>
<dbReference type="Gene3D" id="3.30.70.920">
    <property type="match status" value="1"/>
</dbReference>
<dbReference type="PRINTS" id="PR00033">
    <property type="entry name" value="HTHASNC"/>
</dbReference>
<keyword evidence="2" id="KW-0238">DNA-binding</keyword>
<dbReference type="EMBL" id="AP015029">
    <property type="protein sequence ID" value="BAW23749.1"/>
    <property type="molecule type" value="Genomic_DNA"/>
</dbReference>
<sequence>MSKAFAIEHLDDTDRELLRLLQEDGTLSSAALGERLSMTVTPCWRRRKRLEELGIIKDYQANLDRRKLGYDVMAFAQVRFGNHSANAPDEFEQVILKLPQVLSCHKVTGEADYVLTVLANDLESYGRFVEEVLRRQPGIASIQSSLALREVKAVSRIPVP</sequence>
<evidence type="ECO:0000313" key="5">
    <source>
        <dbReference type="EMBL" id="BAW23749.1"/>
    </source>
</evidence>
<dbReference type="PANTHER" id="PTHR30154:SF34">
    <property type="entry name" value="TRANSCRIPTIONAL REGULATOR AZLB"/>
    <property type="match status" value="1"/>
</dbReference>
<dbReference type="GO" id="GO:0005829">
    <property type="term" value="C:cytosol"/>
    <property type="evidence" value="ECO:0007669"/>
    <property type="project" value="TreeGrafter"/>
</dbReference>
<dbReference type="SUPFAM" id="SSF54909">
    <property type="entry name" value="Dimeric alpha+beta barrel"/>
    <property type="match status" value="1"/>
</dbReference>
<reference evidence="5 7" key="1">
    <citation type="submission" date="2015-11" db="EMBL/GenBank/DDBJ databases">
        <title>Complete genome sequencing of a biphenyl-degrading bacterium, Pseudomonas putida KF715 (=NBRC110667).</title>
        <authorList>
            <person name="Suenaga H."/>
            <person name="Fujihara N."/>
            <person name="Watanabe T."/>
            <person name="Hirose J."/>
            <person name="Kimura N."/>
            <person name="Yamazoe A."/>
            <person name="Hosoyama A."/>
            <person name="Shimodaira J."/>
            <person name="Furukawa K."/>
        </authorList>
    </citation>
    <scope>NUCLEOTIDE SEQUENCE [LARGE SCALE GENOMIC DNA]</scope>
    <source>
        <strain evidence="5 7">KF715</strain>
    </source>
</reference>
<dbReference type="PANTHER" id="PTHR30154">
    <property type="entry name" value="LEUCINE-RESPONSIVE REGULATORY PROTEIN"/>
    <property type="match status" value="1"/>
</dbReference>
<organism evidence="5 7">
    <name type="scientific">Pseudomonas putida</name>
    <name type="common">Arthrobacter siderocapsulatus</name>
    <dbReference type="NCBI Taxonomy" id="303"/>
    <lineage>
        <taxon>Bacteria</taxon>
        <taxon>Pseudomonadati</taxon>
        <taxon>Pseudomonadota</taxon>
        <taxon>Gammaproteobacteria</taxon>
        <taxon>Pseudomonadales</taxon>
        <taxon>Pseudomonadaceae</taxon>
        <taxon>Pseudomonas</taxon>
    </lineage>
</organism>
<proteinExistence type="predicted"/>
<feature type="domain" description="HTH asnC-type" evidence="4">
    <location>
        <begin position="10"/>
        <end position="71"/>
    </location>
</feature>
<dbReference type="EMBL" id="CP061723">
    <property type="protein sequence ID" value="QOC95912.1"/>
    <property type="molecule type" value="Genomic_DNA"/>
</dbReference>
<name>A0A1L7NE39_PSEPU</name>
<dbReference type="InterPro" id="IPR019887">
    <property type="entry name" value="Tscrpt_reg_AsnC/Lrp_C"/>
</dbReference>
<dbReference type="InterPro" id="IPR019888">
    <property type="entry name" value="Tscrpt_reg_AsnC-like"/>
</dbReference>
<evidence type="ECO:0000313" key="7">
    <source>
        <dbReference type="Proteomes" id="UP000218731"/>
    </source>
</evidence>
<dbReference type="Gene3D" id="1.10.10.10">
    <property type="entry name" value="Winged helix-like DNA-binding domain superfamily/Winged helix DNA-binding domain"/>
    <property type="match status" value="1"/>
</dbReference>
<gene>
    <name evidence="6" type="ORF">ID616_17545</name>
    <name evidence="5" type="ORF">KF715C_ch31760</name>
</gene>
<dbReference type="InterPro" id="IPR011008">
    <property type="entry name" value="Dimeric_a/b-barrel"/>
</dbReference>
<protein>
    <submittedName>
        <fullName evidence="5 6">AsnC family transcriptional regulator</fullName>
    </submittedName>
</protein>
<dbReference type="InterPro" id="IPR036390">
    <property type="entry name" value="WH_DNA-bd_sf"/>
</dbReference>
<dbReference type="GO" id="GO:0043200">
    <property type="term" value="P:response to amino acid"/>
    <property type="evidence" value="ECO:0007669"/>
    <property type="project" value="TreeGrafter"/>
</dbReference>
<keyword evidence="1" id="KW-0805">Transcription regulation</keyword>
<keyword evidence="3" id="KW-0804">Transcription</keyword>
<dbReference type="Proteomes" id="UP000516786">
    <property type="component" value="Chromosome"/>
</dbReference>
<evidence type="ECO:0000313" key="8">
    <source>
        <dbReference type="Proteomes" id="UP000516786"/>
    </source>
</evidence>
<dbReference type="RefSeq" id="WP_016487553.1">
    <property type="nucleotide sequence ID" value="NZ_AP015029.1"/>
</dbReference>
<reference evidence="6 8" key="2">
    <citation type="submission" date="2020-09" db="EMBL/GenBank/DDBJ databases">
        <title>Co-existence of a novel multidrug-resistance efflux pump with carbapenem resistance gene blaVIM-2 in one megaplasmid in Pseudomonas putida.</title>
        <authorList>
            <person name="Peng K."/>
            <person name="Li R."/>
        </authorList>
    </citation>
    <scope>NUCLEOTIDE SEQUENCE [LARGE SCALE GENOMIC DNA]</scope>
    <source>
        <strain evidence="6 8">ZXPA-20</strain>
    </source>
</reference>
<dbReference type="SMART" id="SM00344">
    <property type="entry name" value="HTH_ASNC"/>
    <property type="match status" value="1"/>
</dbReference>
<evidence type="ECO:0000256" key="3">
    <source>
        <dbReference type="ARBA" id="ARBA00023163"/>
    </source>
</evidence>
<dbReference type="AlphaFoldDB" id="A0A1L7NE39"/>
<dbReference type="InterPro" id="IPR000485">
    <property type="entry name" value="AsnC-type_HTH_dom"/>
</dbReference>
<dbReference type="InterPro" id="IPR036388">
    <property type="entry name" value="WH-like_DNA-bd_sf"/>
</dbReference>
<accession>A0A1L7NE39</accession>
<evidence type="ECO:0000313" key="6">
    <source>
        <dbReference type="EMBL" id="QOC95912.1"/>
    </source>
</evidence>